<dbReference type="PANTHER" id="PTHR34985">
    <property type="entry name" value="SLR0554 PROTEIN"/>
    <property type="match status" value="1"/>
</dbReference>
<dbReference type="PANTHER" id="PTHR34985:SF1">
    <property type="entry name" value="SLR0554 PROTEIN"/>
    <property type="match status" value="1"/>
</dbReference>
<organism evidence="3 4">
    <name type="scientific">Ancylobacter aquaticus</name>
    <dbReference type="NCBI Taxonomy" id="100"/>
    <lineage>
        <taxon>Bacteria</taxon>
        <taxon>Pseudomonadati</taxon>
        <taxon>Pseudomonadota</taxon>
        <taxon>Alphaproteobacteria</taxon>
        <taxon>Hyphomicrobiales</taxon>
        <taxon>Xanthobacteraceae</taxon>
        <taxon>Ancylobacter</taxon>
    </lineage>
</organism>
<dbReference type="InterPro" id="IPR007936">
    <property type="entry name" value="VapE-like_dom"/>
</dbReference>
<feature type="compositionally biased region" description="Basic and acidic residues" evidence="1">
    <location>
        <begin position="711"/>
        <end position="723"/>
    </location>
</feature>
<dbReference type="InterPro" id="IPR027417">
    <property type="entry name" value="P-loop_NTPase"/>
</dbReference>
<dbReference type="Proteomes" id="UP000295030">
    <property type="component" value="Unassembled WGS sequence"/>
</dbReference>
<dbReference type="Pfam" id="PF05272">
    <property type="entry name" value="VapE-like_dom"/>
    <property type="match status" value="1"/>
</dbReference>
<feature type="domain" description="Virulence-associated protein E-like" evidence="2">
    <location>
        <begin position="421"/>
        <end position="634"/>
    </location>
</feature>
<evidence type="ECO:0000313" key="4">
    <source>
        <dbReference type="Proteomes" id="UP000295030"/>
    </source>
</evidence>
<dbReference type="AlphaFoldDB" id="A0A4R1HM20"/>
<dbReference type="SUPFAM" id="SSF52540">
    <property type="entry name" value="P-loop containing nucleoside triphosphate hydrolases"/>
    <property type="match status" value="1"/>
</dbReference>
<gene>
    <name evidence="3" type="ORF">EV667_3353</name>
</gene>
<protein>
    <submittedName>
        <fullName evidence="3">DNA primase RepB-like protein</fullName>
    </submittedName>
</protein>
<dbReference type="Gene3D" id="3.30.70.1790">
    <property type="entry name" value="RepB DNA-primase, N-terminal domain"/>
    <property type="match status" value="1"/>
</dbReference>
<evidence type="ECO:0000313" key="3">
    <source>
        <dbReference type="EMBL" id="TCK23517.1"/>
    </source>
</evidence>
<keyword evidence="4" id="KW-1185">Reference proteome</keyword>
<comment type="caution">
    <text evidence="3">The sequence shown here is derived from an EMBL/GenBank/DDBJ whole genome shotgun (WGS) entry which is preliminary data.</text>
</comment>
<name>A0A4R1HM20_ANCAQ</name>
<feature type="region of interest" description="Disordered" evidence="1">
    <location>
        <begin position="704"/>
        <end position="723"/>
    </location>
</feature>
<evidence type="ECO:0000256" key="1">
    <source>
        <dbReference type="SAM" id="MobiDB-lite"/>
    </source>
</evidence>
<accession>A0A4R1HM20</accession>
<sequence>MDKLFDKAALHAASVKAADFLRHFCAGNDIHCVAIGPDWDINPKTFNQDQHDHLVEWINSHQNRCNIYFQVNRLKQGIRNRKAKKSDIEAARALHVDVDDTNALGRILNFPIKPTVIVHSGGGFQAFWLLREPVSDLAAVEDINRLIAEQLGGDHCHNIDRIMRVPWTINVPNAKKRGMGRVPVMAKIVATEWELRYGLEDLAALLNIAAAPLTVIHQAATIGHIVPMSLADLHADLTEHLRTLILTGDDAERPRGSAKARYPSRSEAVFYVSCGMARAGYSAETIAGILSNPGYGISQSILEKRSPQTYALKQALAGLAAVNDGWPDADKAGRPRATMRNAMVAIRRLDLQCQFDAFRQRKTLMGHVLEEHQGEISDDAVSVIRNLVIDRFDFDPRADHVRDAITGLCLENTFHPIREMLDALSWDGKDRLDTWMNRYLGAPDTPLNTAVGRILLVAAVRRIRQPGVKFDQIIVLEGRQGSGKSTSIRILAGEGNHSDQEILSLDAKAQIELLDGVWFYELGEVEGMNKAEVNKIKAFASRQIDKARMAYGYFAVIRPRQAVFIGTTNEDKYLRDQTGNRRFWPVKTGEIDLVALHEDRDQLLAEAAYRERQGESIELPSDLWEAAAVEQEARLEEDPWLPMLEGLNGVAAGEEARLYTDDLLSTNLGIQRDRQTQAHTKRLSLLLQNLGWKRDKFKVGGRTVRGFSRPKRTDHADDKRLAI</sequence>
<proteinExistence type="predicted"/>
<reference evidence="3 4" key="1">
    <citation type="submission" date="2019-03" db="EMBL/GenBank/DDBJ databases">
        <title>Genomic Encyclopedia of Type Strains, Phase IV (KMG-IV): sequencing the most valuable type-strain genomes for metagenomic binning, comparative biology and taxonomic classification.</title>
        <authorList>
            <person name="Goeker M."/>
        </authorList>
    </citation>
    <scope>NUCLEOTIDE SEQUENCE [LARGE SCALE GENOMIC DNA]</scope>
    <source>
        <strain evidence="3 4">DSM 101</strain>
    </source>
</reference>
<dbReference type="EMBL" id="SMFY01000003">
    <property type="protein sequence ID" value="TCK23517.1"/>
    <property type="molecule type" value="Genomic_DNA"/>
</dbReference>
<evidence type="ECO:0000259" key="2">
    <source>
        <dbReference type="Pfam" id="PF05272"/>
    </source>
</evidence>